<reference evidence="3 4" key="1">
    <citation type="journal article" date="2014" name="J. Biotechnol.">
        <title>Complete genome sequence of the actinobacterium Actinoplanes friuliensis HAG 010964, producer of the lipopeptide antibiotic friulimycin.</title>
        <authorList>
            <person name="Ruckert C."/>
            <person name="Szczepanowski R."/>
            <person name="Albersmeier A."/>
            <person name="Goesmann A."/>
            <person name="Fischer N."/>
            <person name="Steinkamper A."/>
            <person name="Puhler A."/>
            <person name="Biener R."/>
            <person name="Schwartz D."/>
            <person name="Kalinowski J."/>
        </authorList>
    </citation>
    <scope>NUCLEOTIDE SEQUENCE [LARGE SCALE GENOMIC DNA]</scope>
    <source>
        <strain evidence="3 4">DSM 7358</strain>
    </source>
</reference>
<feature type="domain" description="AB hydrolase-1" evidence="2">
    <location>
        <begin position="31"/>
        <end position="249"/>
    </location>
</feature>
<dbReference type="GO" id="GO:0016787">
    <property type="term" value="F:hydrolase activity"/>
    <property type="evidence" value="ECO:0007669"/>
    <property type="project" value="UniProtKB-KW"/>
</dbReference>
<dbReference type="PANTHER" id="PTHR43798">
    <property type="entry name" value="MONOACYLGLYCEROL LIPASE"/>
    <property type="match status" value="1"/>
</dbReference>
<evidence type="ECO:0000313" key="4">
    <source>
        <dbReference type="Proteomes" id="UP000017746"/>
    </source>
</evidence>
<dbReference type="EMBL" id="CP006272">
    <property type="protein sequence ID" value="AGZ42791.1"/>
    <property type="molecule type" value="Genomic_DNA"/>
</dbReference>
<dbReference type="Proteomes" id="UP000017746">
    <property type="component" value="Chromosome"/>
</dbReference>
<dbReference type="eggNOG" id="COG2021">
    <property type="taxonomic scope" value="Bacteria"/>
</dbReference>
<dbReference type="Gene3D" id="3.40.50.1820">
    <property type="entry name" value="alpha/beta hydrolase"/>
    <property type="match status" value="1"/>
</dbReference>
<dbReference type="HOGENOM" id="CLU_020336_50_1_11"/>
<name>U5W4D9_9ACTN</name>
<dbReference type="Pfam" id="PF12697">
    <property type="entry name" value="Abhydrolase_6"/>
    <property type="match status" value="1"/>
</dbReference>
<dbReference type="AlphaFoldDB" id="U5W4D9"/>
<protein>
    <submittedName>
        <fullName evidence="3">Alpha/beta hydrolase fold protein</fullName>
    </submittedName>
</protein>
<dbReference type="GO" id="GO:0016020">
    <property type="term" value="C:membrane"/>
    <property type="evidence" value="ECO:0007669"/>
    <property type="project" value="TreeGrafter"/>
</dbReference>
<dbReference type="InterPro" id="IPR050266">
    <property type="entry name" value="AB_hydrolase_sf"/>
</dbReference>
<dbReference type="InterPro" id="IPR000073">
    <property type="entry name" value="AB_hydrolase_1"/>
</dbReference>
<proteinExistence type="predicted"/>
<keyword evidence="4" id="KW-1185">Reference proteome</keyword>
<dbReference type="KEGG" id="afs:AFR_22605"/>
<gene>
    <name evidence="3" type="ORF">AFR_22605</name>
</gene>
<sequence length="261" mass="28150">MENLASVGRYETFGRGRPVVILSNPQADPAWWAGPLVTALTGAGYRAVTFVHTGPAYDPESVARDVSTFLDHLGPEPVRLLGWSQGAAIAQEVALLRPDRVVAAALIAGYGRQGAVDEVLQQAWQTLDAAGPDLDPVRLAMLLLTSYPAADLSHDETFDAILAGVSHWSSGTVSEARLRSRAFIHGYRHRLKALHDIRIPCLVLGFGQDTDTFARRAREVAAAIPDSRYLELPDAGHLAPVTRPAEVIDPILTFFADIDAA</sequence>
<evidence type="ECO:0000256" key="1">
    <source>
        <dbReference type="ARBA" id="ARBA00022801"/>
    </source>
</evidence>
<accession>U5W4D9</accession>
<dbReference type="SUPFAM" id="SSF53474">
    <property type="entry name" value="alpha/beta-Hydrolases"/>
    <property type="match status" value="1"/>
</dbReference>
<dbReference type="OrthoDB" id="3210844at2"/>
<dbReference type="PANTHER" id="PTHR43798:SF31">
    <property type="entry name" value="AB HYDROLASE SUPERFAMILY PROTEIN YCLE"/>
    <property type="match status" value="1"/>
</dbReference>
<dbReference type="InterPro" id="IPR029058">
    <property type="entry name" value="AB_hydrolase_fold"/>
</dbReference>
<keyword evidence="1 3" id="KW-0378">Hydrolase</keyword>
<evidence type="ECO:0000259" key="2">
    <source>
        <dbReference type="Pfam" id="PF12697"/>
    </source>
</evidence>
<dbReference type="RefSeq" id="WP_023363229.1">
    <property type="nucleotide sequence ID" value="NC_022657.1"/>
</dbReference>
<evidence type="ECO:0000313" key="3">
    <source>
        <dbReference type="EMBL" id="AGZ42791.1"/>
    </source>
</evidence>
<organism evidence="3 4">
    <name type="scientific">Actinoplanes friuliensis DSM 7358</name>
    <dbReference type="NCBI Taxonomy" id="1246995"/>
    <lineage>
        <taxon>Bacteria</taxon>
        <taxon>Bacillati</taxon>
        <taxon>Actinomycetota</taxon>
        <taxon>Actinomycetes</taxon>
        <taxon>Micromonosporales</taxon>
        <taxon>Micromonosporaceae</taxon>
        <taxon>Actinoplanes</taxon>
    </lineage>
</organism>
<dbReference type="PATRIC" id="fig|1246995.3.peg.4582"/>